<dbReference type="FunFam" id="1.20.1250.20:FF:000013">
    <property type="entry name" value="MFS general substrate transporter"/>
    <property type="match status" value="1"/>
</dbReference>
<evidence type="ECO:0000256" key="2">
    <source>
        <dbReference type="ARBA" id="ARBA00022448"/>
    </source>
</evidence>
<dbReference type="GO" id="GO:0016020">
    <property type="term" value="C:membrane"/>
    <property type="evidence" value="ECO:0007669"/>
    <property type="project" value="UniProtKB-SubCell"/>
</dbReference>
<proteinExistence type="predicted"/>
<feature type="transmembrane region" description="Helical" evidence="6">
    <location>
        <begin position="310"/>
        <end position="330"/>
    </location>
</feature>
<keyword evidence="2" id="KW-0813">Transport</keyword>
<feature type="domain" description="Major facilitator superfamily (MFS) profile" evidence="7">
    <location>
        <begin position="48"/>
        <end position="458"/>
    </location>
</feature>
<organism evidence="8 9">
    <name type="scientific">Truncatella angustata</name>
    <dbReference type="NCBI Taxonomy" id="152316"/>
    <lineage>
        <taxon>Eukaryota</taxon>
        <taxon>Fungi</taxon>
        <taxon>Dikarya</taxon>
        <taxon>Ascomycota</taxon>
        <taxon>Pezizomycotina</taxon>
        <taxon>Sordariomycetes</taxon>
        <taxon>Xylariomycetidae</taxon>
        <taxon>Amphisphaeriales</taxon>
        <taxon>Sporocadaceae</taxon>
        <taxon>Truncatella</taxon>
    </lineage>
</organism>
<comment type="subcellular location">
    <subcellularLocation>
        <location evidence="1">Membrane</location>
        <topology evidence="1">Multi-pass membrane protein</topology>
    </subcellularLocation>
</comment>
<dbReference type="Proteomes" id="UP000758603">
    <property type="component" value="Unassembled WGS sequence"/>
</dbReference>
<name>A0A9P8ZWM1_9PEZI</name>
<dbReference type="GO" id="GO:0022857">
    <property type="term" value="F:transmembrane transporter activity"/>
    <property type="evidence" value="ECO:0007669"/>
    <property type="project" value="InterPro"/>
</dbReference>
<feature type="transmembrane region" description="Helical" evidence="6">
    <location>
        <begin position="337"/>
        <end position="357"/>
    </location>
</feature>
<evidence type="ECO:0000256" key="5">
    <source>
        <dbReference type="ARBA" id="ARBA00023136"/>
    </source>
</evidence>
<feature type="transmembrane region" description="Helical" evidence="6">
    <location>
        <begin position="173"/>
        <end position="194"/>
    </location>
</feature>
<evidence type="ECO:0000256" key="4">
    <source>
        <dbReference type="ARBA" id="ARBA00022989"/>
    </source>
</evidence>
<protein>
    <submittedName>
        <fullName evidence="8">Major facilitator superfamily domain-containing protein</fullName>
    </submittedName>
</protein>
<feature type="transmembrane region" description="Helical" evidence="6">
    <location>
        <begin position="113"/>
        <end position="131"/>
    </location>
</feature>
<dbReference type="FunFam" id="1.20.1250.20:FF:000018">
    <property type="entry name" value="MFS transporter permease"/>
    <property type="match status" value="1"/>
</dbReference>
<dbReference type="SUPFAM" id="SSF103473">
    <property type="entry name" value="MFS general substrate transporter"/>
    <property type="match status" value="1"/>
</dbReference>
<sequence>MMDSIDNKPTSQELEMAIEPDTSKAVLPAIIVTNKQQAHIRRKFDRHMLPVVCILYVLSYLDRGNIGNAKTSGMMTDLSLSDNDWVWILQTFYICYVLFEWTQLFWKILPAHIYVAVLCFLWGTVAMATGATKNLGGVIACRAFLGIFEAAFGAGAPYFLSLFYQRRELGKRVAILTGMSPLANCFAATLAYGILHIQGSIEPWRLLFIIEGAPTVAFSFVVYFFLPDSPSSARFLSEEEQGNSLTRLETVDRTSKSKVSWSQITAGLTDYQNYVHTLIHFGCNYSFASLSNFLPTIVKDMGYSSLNTQGVIAPAYLTAFMCCVGAAWFSDKYGKRGYVVAGFASIGTVGYLLLAVIQDGRHVGVRYAAIYLACCGMFPALSINMTWLLNNQGGDSKRGAGLALLATFGQCSSFVGSALFPSTDSPFYVRGCATGCALSGMIVILALGLHFKLKSENRKRDRLYGPVDANTAVDVTIGGDKSTAFRYLT</sequence>
<feature type="transmembrane region" description="Helical" evidence="6">
    <location>
        <begin position="369"/>
        <end position="389"/>
    </location>
</feature>
<accession>A0A9P8ZWM1</accession>
<keyword evidence="9" id="KW-1185">Reference proteome</keyword>
<dbReference type="Pfam" id="PF07690">
    <property type="entry name" value="MFS_1"/>
    <property type="match status" value="1"/>
</dbReference>
<dbReference type="PANTHER" id="PTHR43791">
    <property type="entry name" value="PERMEASE-RELATED"/>
    <property type="match status" value="1"/>
</dbReference>
<dbReference type="GeneID" id="70131947"/>
<dbReference type="InterPro" id="IPR020846">
    <property type="entry name" value="MFS_dom"/>
</dbReference>
<gene>
    <name evidence="8" type="ORF">BKA67DRAFT_568783</name>
</gene>
<dbReference type="EMBL" id="JAGPXC010000005">
    <property type="protein sequence ID" value="KAH6653176.1"/>
    <property type="molecule type" value="Genomic_DNA"/>
</dbReference>
<evidence type="ECO:0000259" key="7">
    <source>
        <dbReference type="PROSITE" id="PS50850"/>
    </source>
</evidence>
<dbReference type="Gene3D" id="1.20.1250.20">
    <property type="entry name" value="MFS general substrate transporter like domains"/>
    <property type="match status" value="2"/>
</dbReference>
<keyword evidence="3 6" id="KW-0812">Transmembrane</keyword>
<keyword evidence="5 6" id="KW-0472">Membrane</keyword>
<dbReference type="AlphaFoldDB" id="A0A9P8ZWM1"/>
<dbReference type="PROSITE" id="PS50850">
    <property type="entry name" value="MFS"/>
    <property type="match status" value="1"/>
</dbReference>
<dbReference type="InterPro" id="IPR036259">
    <property type="entry name" value="MFS_trans_sf"/>
</dbReference>
<evidence type="ECO:0000256" key="1">
    <source>
        <dbReference type="ARBA" id="ARBA00004141"/>
    </source>
</evidence>
<feature type="transmembrane region" description="Helical" evidence="6">
    <location>
        <begin position="427"/>
        <end position="451"/>
    </location>
</feature>
<feature type="transmembrane region" description="Helical" evidence="6">
    <location>
        <begin position="401"/>
        <end position="421"/>
    </location>
</feature>
<dbReference type="RefSeq" id="XP_045957453.1">
    <property type="nucleotide sequence ID" value="XM_046103055.1"/>
</dbReference>
<reference evidence="8" key="1">
    <citation type="journal article" date="2021" name="Nat. Commun.">
        <title>Genetic determinants of endophytism in the Arabidopsis root mycobiome.</title>
        <authorList>
            <person name="Mesny F."/>
            <person name="Miyauchi S."/>
            <person name="Thiergart T."/>
            <person name="Pickel B."/>
            <person name="Atanasova L."/>
            <person name="Karlsson M."/>
            <person name="Huettel B."/>
            <person name="Barry K.W."/>
            <person name="Haridas S."/>
            <person name="Chen C."/>
            <person name="Bauer D."/>
            <person name="Andreopoulos W."/>
            <person name="Pangilinan J."/>
            <person name="LaButti K."/>
            <person name="Riley R."/>
            <person name="Lipzen A."/>
            <person name="Clum A."/>
            <person name="Drula E."/>
            <person name="Henrissat B."/>
            <person name="Kohler A."/>
            <person name="Grigoriev I.V."/>
            <person name="Martin F.M."/>
            <person name="Hacquard S."/>
        </authorList>
    </citation>
    <scope>NUCLEOTIDE SEQUENCE</scope>
    <source>
        <strain evidence="8">MPI-SDFR-AT-0073</strain>
    </source>
</reference>
<feature type="transmembrane region" description="Helical" evidence="6">
    <location>
        <begin position="206"/>
        <end position="226"/>
    </location>
</feature>
<evidence type="ECO:0000313" key="8">
    <source>
        <dbReference type="EMBL" id="KAH6653176.1"/>
    </source>
</evidence>
<feature type="transmembrane region" description="Helical" evidence="6">
    <location>
        <begin position="137"/>
        <end position="161"/>
    </location>
</feature>
<evidence type="ECO:0000256" key="6">
    <source>
        <dbReference type="SAM" id="Phobius"/>
    </source>
</evidence>
<evidence type="ECO:0000256" key="3">
    <source>
        <dbReference type="ARBA" id="ARBA00022692"/>
    </source>
</evidence>
<evidence type="ECO:0000313" key="9">
    <source>
        <dbReference type="Proteomes" id="UP000758603"/>
    </source>
</evidence>
<dbReference type="PANTHER" id="PTHR43791:SF75">
    <property type="entry name" value="TRANSPORTER, PUTATIVE (AFU_ORTHOLOGUE AFUA_2G00110)-RELATED"/>
    <property type="match status" value="1"/>
</dbReference>
<comment type="caution">
    <text evidence="8">The sequence shown here is derived from an EMBL/GenBank/DDBJ whole genome shotgun (WGS) entry which is preliminary data.</text>
</comment>
<keyword evidence="4 6" id="KW-1133">Transmembrane helix</keyword>
<dbReference type="OrthoDB" id="2985014at2759"/>
<feature type="transmembrane region" description="Helical" evidence="6">
    <location>
        <begin position="85"/>
        <end position="106"/>
    </location>
</feature>
<dbReference type="InterPro" id="IPR011701">
    <property type="entry name" value="MFS"/>
</dbReference>